<evidence type="ECO:0000256" key="2">
    <source>
        <dbReference type="ARBA" id="ARBA00022801"/>
    </source>
</evidence>
<dbReference type="InterPro" id="IPR007597">
    <property type="entry name" value="CheC"/>
</dbReference>
<evidence type="ECO:0000313" key="5">
    <source>
        <dbReference type="Proteomes" id="UP001470288"/>
    </source>
</evidence>
<comment type="caution">
    <text evidence="4">The sequence shown here is derived from an EMBL/GenBank/DDBJ whole genome shotgun (WGS) entry which is preliminary data.</text>
</comment>
<dbReference type="InterPro" id="IPR050992">
    <property type="entry name" value="CheZ_family_phosphatases"/>
</dbReference>
<dbReference type="PANTHER" id="PTHR43693:SF1">
    <property type="entry name" value="PROTEIN PHOSPHATASE CHEZ"/>
    <property type="match status" value="1"/>
</dbReference>
<reference evidence="4 5" key="1">
    <citation type="submission" date="2024-03" db="EMBL/GenBank/DDBJ databases">
        <title>Human intestinal bacterial collection.</title>
        <authorList>
            <person name="Pauvert C."/>
            <person name="Hitch T.C.A."/>
            <person name="Clavel T."/>
        </authorList>
    </citation>
    <scope>NUCLEOTIDE SEQUENCE [LARGE SCALE GENOMIC DNA]</scope>
    <source>
        <strain evidence="4 5">CLA-AA-H78B</strain>
    </source>
</reference>
<evidence type="ECO:0000313" key="4">
    <source>
        <dbReference type="EMBL" id="MEQ2579349.1"/>
    </source>
</evidence>
<protein>
    <submittedName>
        <fullName evidence="4">Chemotaxis protein CheC</fullName>
    </submittedName>
</protein>
<dbReference type="RefSeq" id="WP_349144660.1">
    <property type="nucleotide sequence ID" value="NZ_JBBMFC010000019.1"/>
</dbReference>
<keyword evidence="1" id="KW-0145">Chemotaxis</keyword>
<feature type="domain" description="CheC-like protein" evidence="3">
    <location>
        <begin position="111"/>
        <end position="146"/>
    </location>
</feature>
<proteinExistence type="predicted"/>
<dbReference type="Pfam" id="PF04509">
    <property type="entry name" value="CheC"/>
    <property type="match status" value="1"/>
</dbReference>
<sequence length="206" mass="22769">MAIYRYEELGENQMDVFREIGSIGNGNAITALSGILSEKISMELPEVNILEFNMAQKKIGDAEEIVGAVLVEMSGELSGLMMLILKRDFIKTMIKKVFSYEKENLLDMEEMEESLLIEVGNIMLSSYISALSSLTNIQIHLSVPQFAVNMLGGILSMPMAMMGIESDQIMMITGAFSIGGEEMDSNILLLPDIRSLNVLMKKLGVE</sequence>
<evidence type="ECO:0000259" key="3">
    <source>
        <dbReference type="Pfam" id="PF04509"/>
    </source>
</evidence>
<keyword evidence="5" id="KW-1185">Reference proteome</keyword>
<dbReference type="EMBL" id="JBBMFC010000019">
    <property type="protein sequence ID" value="MEQ2579349.1"/>
    <property type="molecule type" value="Genomic_DNA"/>
</dbReference>
<dbReference type="Gene3D" id="3.40.1550.10">
    <property type="entry name" value="CheC-like"/>
    <property type="match status" value="1"/>
</dbReference>
<dbReference type="Proteomes" id="UP001470288">
    <property type="component" value="Unassembled WGS sequence"/>
</dbReference>
<keyword evidence="2" id="KW-0378">Hydrolase</keyword>
<dbReference type="InterPro" id="IPR028976">
    <property type="entry name" value="CheC-like_sf"/>
</dbReference>
<dbReference type="CDD" id="cd17909">
    <property type="entry name" value="CheC_ClassI"/>
    <property type="match status" value="1"/>
</dbReference>
<organism evidence="4 5">
    <name type="scientific">Hominiventricola aquisgranensis</name>
    <dbReference type="NCBI Taxonomy" id="3133164"/>
    <lineage>
        <taxon>Bacteria</taxon>
        <taxon>Bacillati</taxon>
        <taxon>Bacillota</taxon>
        <taxon>Clostridia</taxon>
        <taxon>Lachnospirales</taxon>
        <taxon>Lachnospiraceae</taxon>
        <taxon>Hominiventricola</taxon>
    </lineage>
</organism>
<accession>A0ABV1I2D5</accession>
<dbReference type="PANTHER" id="PTHR43693">
    <property type="entry name" value="PROTEIN PHOSPHATASE CHEZ"/>
    <property type="match status" value="1"/>
</dbReference>
<name>A0ABV1I2D5_9FIRM</name>
<evidence type="ECO:0000256" key="1">
    <source>
        <dbReference type="ARBA" id="ARBA00022500"/>
    </source>
</evidence>
<gene>
    <name evidence="4" type="ORF">WMO62_11000</name>
</gene>
<dbReference type="SUPFAM" id="SSF103039">
    <property type="entry name" value="CheC-like"/>
    <property type="match status" value="1"/>
</dbReference>